<organism evidence="1 2">
    <name type="scientific">Sphingomonas aracearum</name>
    <dbReference type="NCBI Taxonomy" id="2283317"/>
    <lineage>
        <taxon>Bacteria</taxon>
        <taxon>Pseudomonadati</taxon>
        <taxon>Pseudomonadota</taxon>
        <taxon>Alphaproteobacteria</taxon>
        <taxon>Sphingomonadales</taxon>
        <taxon>Sphingomonadaceae</taxon>
        <taxon>Sphingomonas</taxon>
    </lineage>
</organism>
<dbReference type="RefSeq" id="WP_114687753.1">
    <property type="nucleotide sequence ID" value="NZ_QQNB01000002.1"/>
</dbReference>
<reference evidence="1 2" key="1">
    <citation type="submission" date="2018-07" db="EMBL/GenBank/DDBJ databases">
        <title>a novel species of Sphingomonas isolated from the rhizosphere soil of Araceae plant.</title>
        <authorList>
            <person name="Zhiyong W."/>
            <person name="Qinglan Z."/>
            <person name="Zhiwei F."/>
            <person name="Ding X."/>
            <person name="Gejiao W."/>
            <person name="Shixue Z."/>
        </authorList>
    </citation>
    <scope>NUCLEOTIDE SEQUENCE [LARGE SCALE GENOMIC DNA]</scope>
    <source>
        <strain evidence="1 2">WZY 27</strain>
    </source>
</reference>
<dbReference type="OrthoDB" id="7340718at2"/>
<proteinExistence type="predicted"/>
<comment type="caution">
    <text evidence="1">The sequence shown here is derived from an EMBL/GenBank/DDBJ whole genome shotgun (WGS) entry which is preliminary data.</text>
</comment>
<evidence type="ECO:0000313" key="2">
    <source>
        <dbReference type="Proteomes" id="UP000253918"/>
    </source>
</evidence>
<dbReference type="AlphaFoldDB" id="A0A369VTF0"/>
<evidence type="ECO:0000313" key="1">
    <source>
        <dbReference type="EMBL" id="RDE05684.1"/>
    </source>
</evidence>
<protein>
    <submittedName>
        <fullName evidence="1">Uncharacterized protein</fullName>
    </submittedName>
</protein>
<name>A0A369VTF0_9SPHN</name>
<keyword evidence="2" id="KW-1185">Reference proteome</keyword>
<dbReference type="Proteomes" id="UP000253918">
    <property type="component" value="Unassembled WGS sequence"/>
</dbReference>
<dbReference type="EMBL" id="QQNB01000002">
    <property type="protein sequence ID" value="RDE05684.1"/>
    <property type="molecule type" value="Genomic_DNA"/>
</dbReference>
<sequence length="301" mass="33047">MTDLQRFVAAEIERPVSREIAEAGRAVAARLGGCAVLFYGSVLRTGDLDGVLDFYVLRGDEARPGVVAACLWPDVSYHEVAVNGRTIRAKVASMQLATFARAVRGDMLDTTIWARFVQPVALIWADNAATRQRVAAAICDAAVTAAGFAALHGPRRGAAGDFWRALFRATYRTELRVEAPGREDQILSYDRRRYDELLPLAWTAGGLAFAGDGTRLAPCPTEAQLRALARSWMPSEATGKWLNLARLAKAAFTFEGAARYALWKVERHTGLRIPLTPFRERHPILAAPGVLCRVWRRSAAQ</sequence>
<accession>A0A369VTF0</accession>
<gene>
    <name evidence="1" type="ORF">DVW87_10755</name>
</gene>